<evidence type="ECO:0000313" key="2">
    <source>
        <dbReference type="Proteomes" id="UP000317730"/>
    </source>
</evidence>
<dbReference type="InterPro" id="IPR008869">
    <property type="entry name" value="MlaC/ttg2D"/>
</dbReference>
<gene>
    <name evidence="1" type="ORF">APE01nite_22370</name>
</gene>
<organism evidence="1 2">
    <name type="scientific">Acetobacter peroxydans</name>
    <dbReference type="NCBI Taxonomy" id="104098"/>
    <lineage>
        <taxon>Bacteria</taxon>
        <taxon>Pseudomonadati</taxon>
        <taxon>Pseudomonadota</taxon>
        <taxon>Alphaproteobacteria</taxon>
        <taxon>Acetobacterales</taxon>
        <taxon>Acetobacteraceae</taxon>
        <taxon>Acetobacter</taxon>
    </lineage>
</organism>
<dbReference type="RefSeq" id="WP_141377581.1">
    <property type="nucleotide sequence ID" value="NZ_BAPL01000022.1"/>
</dbReference>
<protein>
    <recommendedName>
        <fullName evidence="3">Toluene tolerance protein</fullName>
    </recommendedName>
</protein>
<accession>A0A4Y3TZI5</accession>
<dbReference type="Pfam" id="PF05494">
    <property type="entry name" value="MlaC"/>
    <property type="match status" value="1"/>
</dbReference>
<keyword evidence="2" id="KW-1185">Reference proteome</keyword>
<evidence type="ECO:0008006" key="3">
    <source>
        <dbReference type="Google" id="ProtNLM"/>
    </source>
</evidence>
<sequence>MTRISFRAALAFGLGIAVLPVLGYGISAPAAIAQSVADSTPVAPVQILYKALDAIQKAHGSFAERSQMLAPAVDQSYDLTAVLKASVGLRYNALNDDEKQKLLAAFRNYTIARYVSSFKPGSDVQFSVSPTVADAPAGGGKIVVTHVGGDDGSAPTELSYIVHQENGSWRITDVLLSDAHISQAAAQRADFSSTLASGGVTGLIAVLERKVQNYSTN</sequence>
<dbReference type="OrthoDB" id="7358716at2"/>
<evidence type="ECO:0000313" key="1">
    <source>
        <dbReference type="EMBL" id="GEB86440.1"/>
    </source>
</evidence>
<dbReference type="Gene3D" id="3.10.450.710">
    <property type="entry name" value="Tgt2/MlaC"/>
    <property type="match status" value="1"/>
</dbReference>
<dbReference type="InterPro" id="IPR042245">
    <property type="entry name" value="Tgt2/MlaC_sf"/>
</dbReference>
<dbReference type="EMBL" id="BJMV01000013">
    <property type="protein sequence ID" value="GEB86440.1"/>
    <property type="molecule type" value="Genomic_DNA"/>
</dbReference>
<dbReference type="AlphaFoldDB" id="A0A4Y3TZI5"/>
<comment type="caution">
    <text evidence="1">The sequence shown here is derived from an EMBL/GenBank/DDBJ whole genome shotgun (WGS) entry which is preliminary data.</text>
</comment>
<reference evidence="1 2" key="1">
    <citation type="submission" date="2019-06" db="EMBL/GenBank/DDBJ databases">
        <title>Whole genome shotgun sequence of Acetobacter peroxydans NBRC 13755.</title>
        <authorList>
            <person name="Hosoyama A."/>
            <person name="Uohara A."/>
            <person name="Ohji S."/>
            <person name="Ichikawa N."/>
        </authorList>
    </citation>
    <scope>NUCLEOTIDE SEQUENCE [LARGE SCALE GENOMIC DNA]</scope>
    <source>
        <strain evidence="1 2">NBRC 13755</strain>
    </source>
</reference>
<proteinExistence type="predicted"/>
<name>A0A4Y3TZI5_9PROT</name>
<dbReference type="Proteomes" id="UP000317730">
    <property type="component" value="Unassembled WGS sequence"/>
</dbReference>